<reference evidence="3" key="1">
    <citation type="submission" date="2023-05" db="EMBL/GenBank/DDBJ databases">
        <title>Draft genome of Pseudofrankia sp. BMG5.37.</title>
        <authorList>
            <person name="Gtari M."/>
            <person name="Ghodhbane F."/>
            <person name="Sbissi I."/>
        </authorList>
    </citation>
    <scope>NUCLEOTIDE SEQUENCE [LARGE SCALE GENOMIC DNA]</scope>
    <source>
        <strain evidence="3">BMG 814</strain>
    </source>
</reference>
<dbReference type="EMBL" id="JASNFN010000001">
    <property type="protein sequence ID" value="MDP5181218.1"/>
    <property type="molecule type" value="Genomic_DNA"/>
</dbReference>
<gene>
    <name evidence="2" type="ORF">QOZ88_01070</name>
</gene>
<feature type="chain" id="PRO_5047257259" evidence="1">
    <location>
        <begin position="19"/>
        <end position="223"/>
    </location>
</feature>
<feature type="signal peptide" evidence="1">
    <location>
        <begin position="1"/>
        <end position="18"/>
    </location>
</feature>
<organism evidence="2 3">
    <name type="scientific">Blastococcus carthaginiensis</name>
    <dbReference type="NCBI Taxonomy" id="3050034"/>
    <lineage>
        <taxon>Bacteria</taxon>
        <taxon>Bacillati</taxon>
        <taxon>Actinomycetota</taxon>
        <taxon>Actinomycetes</taxon>
        <taxon>Geodermatophilales</taxon>
        <taxon>Geodermatophilaceae</taxon>
        <taxon>Blastococcus</taxon>
    </lineage>
</organism>
<name>A0ABT9I6M6_9ACTN</name>
<comment type="caution">
    <text evidence="2">The sequence shown here is derived from an EMBL/GenBank/DDBJ whole genome shotgun (WGS) entry which is preliminary data.</text>
</comment>
<sequence>MRPALARLAAAATAPVPADLLAWAASTGSDDGPLPLLGAGRRAAHYPALLWNGARLHLAGAPDADGLTLVALASAAADAPVELLEQAVVTGLALDADLAAGTDGGTLLARPTTGVVAAAACAAVAAGITDLGPVLDLAAGLMVVQPVEDGTVAEAALARGHCLAAGWLAPRALGAGLIGMPDALLPTLETVTGRPAEPVSVPQPSPVPAGRGERAADLLAALS</sequence>
<keyword evidence="3" id="KW-1185">Reference proteome</keyword>
<accession>A0ABT9I6M6</accession>
<evidence type="ECO:0000313" key="3">
    <source>
        <dbReference type="Proteomes" id="UP001233673"/>
    </source>
</evidence>
<protein>
    <submittedName>
        <fullName evidence="2">Uncharacterized protein</fullName>
    </submittedName>
</protein>
<proteinExistence type="predicted"/>
<dbReference type="RefSeq" id="WP_305997985.1">
    <property type="nucleotide sequence ID" value="NZ_JASNFN010000001.1"/>
</dbReference>
<keyword evidence="1" id="KW-0732">Signal</keyword>
<evidence type="ECO:0000256" key="1">
    <source>
        <dbReference type="SAM" id="SignalP"/>
    </source>
</evidence>
<evidence type="ECO:0000313" key="2">
    <source>
        <dbReference type="EMBL" id="MDP5181218.1"/>
    </source>
</evidence>
<dbReference type="Proteomes" id="UP001233673">
    <property type="component" value="Unassembled WGS sequence"/>
</dbReference>